<dbReference type="AlphaFoldDB" id="A0A8C9CFY7"/>
<protein>
    <submittedName>
        <fullName evidence="1">Uncharacterized protein</fullName>
    </submittedName>
</protein>
<evidence type="ECO:0000313" key="2">
    <source>
        <dbReference type="Proteomes" id="UP000694554"/>
    </source>
</evidence>
<keyword evidence="2" id="KW-1185">Reference proteome</keyword>
<dbReference type="GeneTree" id="ENSGT00390000006485"/>
<organism evidence="1 2">
    <name type="scientific">Phocoena sinus</name>
    <name type="common">Vaquita</name>
    <dbReference type="NCBI Taxonomy" id="42100"/>
    <lineage>
        <taxon>Eukaryota</taxon>
        <taxon>Metazoa</taxon>
        <taxon>Chordata</taxon>
        <taxon>Craniata</taxon>
        <taxon>Vertebrata</taxon>
        <taxon>Euteleostomi</taxon>
        <taxon>Mammalia</taxon>
        <taxon>Eutheria</taxon>
        <taxon>Laurasiatheria</taxon>
        <taxon>Artiodactyla</taxon>
        <taxon>Whippomorpha</taxon>
        <taxon>Cetacea</taxon>
        <taxon>Odontoceti</taxon>
        <taxon>Phocoenidae</taxon>
        <taxon>Phocoena</taxon>
    </lineage>
</organism>
<accession>A0A8C9CFY7</accession>
<dbReference type="GO" id="GO:0070822">
    <property type="term" value="C:Sin3-type complex"/>
    <property type="evidence" value="ECO:0007669"/>
    <property type="project" value="TreeGrafter"/>
</dbReference>
<reference evidence="1" key="2">
    <citation type="submission" date="2025-08" db="UniProtKB">
        <authorList>
            <consortium name="Ensembl"/>
        </authorList>
    </citation>
    <scope>IDENTIFICATION</scope>
</reference>
<evidence type="ECO:0000313" key="1">
    <source>
        <dbReference type="Ensembl" id="ENSPSNP00000024570.1"/>
    </source>
</evidence>
<reference evidence="1" key="1">
    <citation type="submission" date="2019-08" db="EMBL/GenBank/DDBJ databases">
        <title>Phocoena sinus (Vaquita) genome, mPhoSin1, primary haplotype.</title>
        <authorList>
            <person name="Morin P."/>
            <person name="Mountcastle J."/>
            <person name="Fungtammasan C."/>
            <person name="Rhie A."/>
            <person name="Rojas-Bracho L."/>
            <person name="Smith C.R."/>
            <person name="Taylor B.L."/>
            <person name="Gulland F.M.D."/>
            <person name="Musser W."/>
            <person name="Houck M."/>
            <person name="Haase B."/>
            <person name="Paez S."/>
            <person name="Howe K."/>
            <person name="Torrance J."/>
            <person name="Formenti G."/>
            <person name="Phillippy A."/>
            <person name="Ryder O."/>
            <person name="Jarvis E.D."/>
            <person name="Fedrigo O."/>
        </authorList>
    </citation>
    <scope>NUCLEOTIDE SEQUENCE [LARGE SCALE GENOMIC DNA]</scope>
</reference>
<dbReference type="PANTHER" id="PTHR13422">
    <property type="entry name" value="SIN3-HDAC COMPLEX-ASSOCIATED FACTOR"/>
    <property type="match status" value="1"/>
</dbReference>
<dbReference type="GO" id="GO:0030336">
    <property type="term" value="P:negative regulation of cell migration"/>
    <property type="evidence" value="ECO:0007669"/>
    <property type="project" value="TreeGrafter"/>
</dbReference>
<dbReference type="InterPro" id="IPR026065">
    <property type="entry name" value="FAM60A"/>
</dbReference>
<dbReference type="Pfam" id="PF15396">
    <property type="entry name" value="FAM60A"/>
    <property type="match status" value="1"/>
</dbReference>
<dbReference type="Proteomes" id="UP000694554">
    <property type="component" value="Chromosome 4"/>
</dbReference>
<dbReference type="Ensembl" id="ENSPSNT00000027633.1">
    <property type="protein sequence ID" value="ENSPSNP00000024570.1"/>
    <property type="gene ID" value="ENSPSNG00000017948.1"/>
</dbReference>
<name>A0A8C9CFY7_PHOSS</name>
<proteinExistence type="predicted"/>
<sequence length="135" mass="15854">MFGFHKPKMYRSIEGCCICRAKSSSSRFTDSKRYEKDFQSCFGLHETRSRDICNACQDQKKNWSHVVDARAGPSLKTTLKPKEVKTLSGNRIKSNQTSKLQKEFKRHNSDQWLGHFLRWLATLVFLRYNKFVITQ</sequence>
<reference evidence="1" key="3">
    <citation type="submission" date="2025-09" db="UniProtKB">
        <authorList>
            <consortium name="Ensembl"/>
        </authorList>
    </citation>
    <scope>IDENTIFICATION</scope>
</reference>
<dbReference type="PANTHER" id="PTHR13422:SF12">
    <property type="entry name" value="SIN3-HDAC COMPLEX-ASSOCIATED FACTOR"/>
    <property type="match status" value="1"/>
</dbReference>